<dbReference type="OrthoDB" id="196866at2157"/>
<feature type="transmembrane region" description="Helical" evidence="2">
    <location>
        <begin position="222"/>
        <end position="240"/>
    </location>
</feature>
<dbReference type="Proteomes" id="UP000199062">
    <property type="component" value="Unassembled WGS sequence"/>
</dbReference>
<keyword evidence="2" id="KW-0812">Transmembrane</keyword>
<evidence type="ECO:0000256" key="2">
    <source>
        <dbReference type="SAM" id="Phobius"/>
    </source>
</evidence>
<keyword evidence="2" id="KW-0472">Membrane</keyword>
<gene>
    <name evidence="3" type="ORF">SAMN05216559_1706</name>
</gene>
<sequence length="241" mass="25325">MSADDGSPRYDTGYDPSADPHGPDVGVGGTKLTYRRLPSQFRGAESVTELVATIRAYGWLPPVLALVTYGVARGVFEFTAETYAIANGYFFEAWPAAVLINVVFGLFLGGFSWFLYFGVVGVFAGFFTEETSIDTGIFKAGAYLLLVFVPLLAISAVVATTIPSSVVTLTGEGAPAVADAHRALAATPQMRAVGVLIAAGWVAVGFLLLPIVRELYGIDRKAAVVSVLPVTLVAVVATVLV</sequence>
<feature type="transmembrane region" description="Helical" evidence="2">
    <location>
        <begin position="140"/>
        <end position="162"/>
    </location>
</feature>
<evidence type="ECO:0000313" key="3">
    <source>
        <dbReference type="EMBL" id="SFR96777.1"/>
    </source>
</evidence>
<keyword evidence="4" id="KW-1185">Reference proteome</keyword>
<feature type="transmembrane region" description="Helical" evidence="2">
    <location>
        <begin position="192"/>
        <end position="210"/>
    </location>
</feature>
<feature type="region of interest" description="Disordered" evidence="1">
    <location>
        <begin position="1"/>
        <end position="26"/>
    </location>
</feature>
<dbReference type="STRING" id="767519.SAMN05216559_1706"/>
<reference evidence="3 4" key="1">
    <citation type="submission" date="2016-10" db="EMBL/GenBank/DDBJ databases">
        <authorList>
            <person name="de Groot N.N."/>
        </authorList>
    </citation>
    <scope>NUCLEOTIDE SEQUENCE [LARGE SCALE GENOMIC DNA]</scope>
    <source>
        <strain evidence="3 4">CGMCC 1.10457</strain>
    </source>
</reference>
<dbReference type="RefSeq" id="WP_089815880.1">
    <property type="nucleotide sequence ID" value="NZ_FOZK01000002.1"/>
</dbReference>
<dbReference type="EMBL" id="FOZK01000002">
    <property type="protein sequence ID" value="SFR96777.1"/>
    <property type="molecule type" value="Genomic_DNA"/>
</dbReference>
<feature type="transmembrane region" description="Helical" evidence="2">
    <location>
        <begin position="98"/>
        <end position="128"/>
    </location>
</feature>
<dbReference type="AlphaFoldDB" id="A0A1I6L001"/>
<evidence type="ECO:0008006" key="5">
    <source>
        <dbReference type="Google" id="ProtNLM"/>
    </source>
</evidence>
<name>A0A1I6L001_9EURY</name>
<keyword evidence="2" id="KW-1133">Transmembrane helix</keyword>
<protein>
    <recommendedName>
        <fullName evidence="5">Yip1 domain-containing protein</fullName>
    </recommendedName>
</protein>
<organism evidence="3 4">
    <name type="scientific">Halomicrobium zhouii</name>
    <dbReference type="NCBI Taxonomy" id="767519"/>
    <lineage>
        <taxon>Archaea</taxon>
        <taxon>Methanobacteriati</taxon>
        <taxon>Methanobacteriota</taxon>
        <taxon>Stenosarchaea group</taxon>
        <taxon>Halobacteria</taxon>
        <taxon>Halobacteriales</taxon>
        <taxon>Haloarculaceae</taxon>
        <taxon>Halomicrobium</taxon>
    </lineage>
</organism>
<accession>A0A1I6L001</accession>
<proteinExistence type="predicted"/>
<evidence type="ECO:0000256" key="1">
    <source>
        <dbReference type="SAM" id="MobiDB-lite"/>
    </source>
</evidence>
<evidence type="ECO:0000313" key="4">
    <source>
        <dbReference type="Proteomes" id="UP000199062"/>
    </source>
</evidence>